<keyword evidence="2 5" id="KW-0732">Signal</keyword>
<keyword evidence="1" id="KW-0433">Leucine-rich repeat</keyword>
<dbReference type="InterPro" id="IPR003598">
    <property type="entry name" value="Ig_sub2"/>
</dbReference>
<feature type="signal peptide" evidence="5">
    <location>
        <begin position="1"/>
        <end position="28"/>
    </location>
</feature>
<keyword evidence="3" id="KW-0677">Repeat</keyword>
<dbReference type="InterPro" id="IPR013783">
    <property type="entry name" value="Ig-like_fold"/>
</dbReference>
<dbReference type="PROSITE" id="PS50835">
    <property type="entry name" value="IG_LIKE"/>
    <property type="match status" value="1"/>
</dbReference>
<proteinExistence type="predicted"/>
<name>A0A9P0GV32_PHACE</name>
<dbReference type="PROSITE" id="PS51450">
    <property type="entry name" value="LRR"/>
    <property type="match status" value="3"/>
</dbReference>
<feature type="domain" description="Ig-like" evidence="6">
    <location>
        <begin position="439"/>
        <end position="552"/>
    </location>
</feature>
<evidence type="ECO:0000259" key="6">
    <source>
        <dbReference type="PROSITE" id="PS50835"/>
    </source>
</evidence>
<reference evidence="7" key="2">
    <citation type="submission" date="2022-10" db="EMBL/GenBank/DDBJ databases">
        <authorList>
            <consortium name="ENA_rothamsted_submissions"/>
            <consortium name="culmorum"/>
            <person name="King R."/>
        </authorList>
    </citation>
    <scope>NUCLEOTIDE SEQUENCE</scope>
</reference>
<dbReference type="SUPFAM" id="SSF52058">
    <property type="entry name" value="L domain-like"/>
    <property type="match status" value="1"/>
</dbReference>
<sequence>MDKHRRSTSAGRSTKWTLLLAILAEVSSTHTRHGDGLITQRTRSFTPRNCLLTNHNVLQCRNRTTENLSLPEDVTRLDLDHVPGSRLDVKDIRHLRWTRSDIADINEALIHPQKLTELELSYNNISHLQNFQFREFNSLRSLNLSHNSINDLPREAFNNHSTKLRKLCLSHNSLKAIPFQVFSPLNDTVELDLSYNHLVTFLDHFFKFNNNIEVLLLNNNNLTKITSNALADLTKLTRLDLSYNSLQSISMGLFDSLSNLLYLNLANNPLLNMASGTFRGLGDLRVLNLSNNKLSSLSFGLLHFSPLLTSLTLDDTLIEVIHNTELLGVPNLETLNLRRNKKLREIETYVFADTPVLRELDISGNDLTFLPHTIANLTELKRLNISDNPWACDCRMFWFAPWAASKKKSNITMSDLSCGPYAYPNDMLPTLQHLNCIGPRVVYKTPTKLYRLRTNALLECRYVSNPPSSITWVTPRKEVYHWNPDPSIPDIFAKHPHAHSQIMTPLRVIPPRIQVLDNGTLLVKNVTRDDCGRYTCYASNPIANATEDVLLHIDPTDWNQIRIISLIVGTQSAAGFLGLTLLVQFLRYLMDKFGLLNNFCSFCKRDRVSPRARQIYAMLDNIEQYKSQQLERLRENYAQQVHRIKDNCAQQMEWIQGSYQSQAKHLKDFRDIGASHLTTLRGQYCDQVKKVRDYSTSQLNWVRENYVFQRNKIRKFSSHKVLQLRETYKYQQQTLNKVLENLPSLYFENCRAGTCGKAESLIFDPKDYESVDVYIKSQMEKLANTSTSTNDMTQSRMSLYYTPSEMSAADTPSGIPPGIYINYIENPPRGILLMEEPSTSKHAVIIEDSFAEGSKPGCSSELRVENEITQARIEIARVENEIGRAQPSTSAGAEKMGKVEHETSLCHSVGTASLVPT</sequence>
<reference evidence="7" key="1">
    <citation type="submission" date="2022-01" db="EMBL/GenBank/DDBJ databases">
        <authorList>
            <person name="King R."/>
        </authorList>
    </citation>
    <scope>NUCLEOTIDE SEQUENCE</scope>
</reference>
<dbReference type="AlphaFoldDB" id="A0A9P0GV32"/>
<organism evidence="7 8">
    <name type="scientific">Phaedon cochleariae</name>
    <name type="common">Mustard beetle</name>
    <dbReference type="NCBI Taxonomy" id="80249"/>
    <lineage>
        <taxon>Eukaryota</taxon>
        <taxon>Metazoa</taxon>
        <taxon>Ecdysozoa</taxon>
        <taxon>Arthropoda</taxon>
        <taxon>Hexapoda</taxon>
        <taxon>Insecta</taxon>
        <taxon>Pterygota</taxon>
        <taxon>Neoptera</taxon>
        <taxon>Endopterygota</taxon>
        <taxon>Coleoptera</taxon>
        <taxon>Polyphaga</taxon>
        <taxon>Cucujiformia</taxon>
        <taxon>Chrysomeloidea</taxon>
        <taxon>Chrysomelidae</taxon>
        <taxon>Chrysomelinae</taxon>
        <taxon>Chrysomelini</taxon>
        <taxon>Phaedon</taxon>
    </lineage>
</organism>
<dbReference type="InterPro" id="IPR050328">
    <property type="entry name" value="Dev_Immune_Receptor"/>
</dbReference>
<dbReference type="SMART" id="SM00369">
    <property type="entry name" value="LRR_TYP"/>
    <property type="match status" value="9"/>
</dbReference>
<accession>A0A9P0GV32</accession>
<gene>
    <name evidence="7" type="ORF">PHAECO_LOCUS6953</name>
</gene>
<dbReference type="Pfam" id="PF13927">
    <property type="entry name" value="Ig_3"/>
    <property type="match status" value="1"/>
</dbReference>
<evidence type="ECO:0000256" key="2">
    <source>
        <dbReference type="ARBA" id="ARBA00022729"/>
    </source>
</evidence>
<dbReference type="OrthoDB" id="2535391at2759"/>
<evidence type="ECO:0000313" key="8">
    <source>
        <dbReference type="Proteomes" id="UP001153737"/>
    </source>
</evidence>
<dbReference type="InterPro" id="IPR003599">
    <property type="entry name" value="Ig_sub"/>
</dbReference>
<dbReference type="PRINTS" id="PR00019">
    <property type="entry name" value="LEURICHRPT"/>
</dbReference>
<dbReference type="SMART" id="SM00365">
    <property type="entry name" value="LRR_SD22"/>
    <property type="match status" value="3"/>
</dbReference>
<keyword evidence="8" id="KW-1185">Reference proteome</keyword>
<evidence type="ECO:0000256" key="5">
    <source>
        <dbReference type="SAM" id="SignalP"/>
    </source>
</evidence>
<evidence type="ECO:0000256" key="4">
    <source>
        <dbReference type="ARBA" id="ARBA00023157"/>
    </source>
</evidence>
<dbReference type="PANTHER" id="PTHR24373">
    <property type="entry name" value="SLIT RELATED LEUCINE-RICH REPEAT NEURONAL PROTEIN"/>
    <property type="match status" value="1"/>
</dbReference>
<keyword evidence="4" id="KW-1015">Disulfide bond</keyword>
<dbReference type="InterPro" id="IPR007110">
    <property type="entry name" value="Ig-like_dom"/>
</dbReference>
<dbReference type="Proteomes" id="UP001153737">
    <property type="component" value="Chromosome 3"/>
</dbReference>
<feature type="chain" id="PRO_5040341872" description="Ig-like domain-containing protein" evidence="5">
    <location>
        <begin position="29"/>
        <end position="917"/>
    </location>
</feature>
<dbReference type="SUPFAM" id="SSF48726">
    <property type="entry name" value="Immunoglobulin"/>
    <property type="match status" value="1"/>
</dbReference>
<dbReference type="Gene3D" id="3.80.10.10">
    <property type="entry name" value="Ribonuclease Inhibitor"/>
    <property type="match status" value="2"/>
</dbReference>
<dbReference type="InterPro" id="IPR036179">
    <property type="entry name" value="Ig-like_dom_sf"/>
</dbReference>
<dbReference type="Gene3D" id="2.60.40.10">
    <property type="entry name" value="Immunoglobulins"/>
    <property type="match status" value="1"/>
</dbReference>
<dbReference type="CDD" id="cd00096">
    <property type="entry name" value="Ig"/>
    <property type="match status" value="1"/>
</dbReference>
<dbReference type="Pfam" id="PF00560">
    <property type="entry name" value="LRR_1"/>
    <property type="match status" value="1"/>
</dbReference>
<dbReference type="SMART" id="SM00409">
    <property type="entry name" value="IG"/>
    <property type="match status" value="1"/>
</dbReference>
<evidence type="ECO:0000313" key="7">
    <source>
        <dbReference type="EMBL" id="CAH1159748.1"/>
    </source>
</evidence>
<dbReference type="InterPro" id="IPR001611">
    <property type="entry name" value="Leu-rich_rpt"/>
</dbReference>
<dbReference type="EMBL" id="OU896709">
    <property type="protein sequence ID" value="CAH1159748.1"/>
    <property type="molecule type" value="Genomic_DNA"/>
</dbReference>
<dbReference type="Pfam" id="PF13855">
    <property type="entry name" value="LRR_8"/>
    <property type="match status" value="3"/>
</dbReference>
<dbReference type="InterPro" id="IPR032675">
    <property type="entry name" value="LRR_dom_sf"/>
</dbReference>
<dbReference type="InterPro" id="IPR003591">
    <property type="entry name" value="Leu-rich_rpt_typical-subtyp"/>
</dbReference>
<evidence type="ECO:0000256" key="3">
    <source>
        <dbReference type="ARBA" id="ARBA00022737"/>
    </source>
</evidence>
<protein>
    <recommendedName>
        <fullName evidence="6">Ig-like domain-containing protein</fullName>
    </recommendedName>
</protein>
<dbReference type="PANTHER" id="PTHR24373:SF275">
    <property type="entry name" value="TIR DOMAIN-CONTAINING PROTEIN"/>
    <property type="match status" value="1"/>
</dbReference>
<evidence type="ECO:0000256" key="1">
    <source>
        <dbReference type="ARBA" id="ARBA00022614"/>
    </source>
</evidence>
<dbReference type="SMART" id="SM00408">
    <property type="entry name" value="IGc2"/>
    <property type="match status" value="1"/>
</dbReference>